<comment type="caution">
    <text evidence="1">The sequence shown here is derived from an EMBL/GenBank/DDBJ whole genome shotgun (WGS) entry which is preliminary data.</text>
</comment>
<gene>
    <name evidence="1" type="ORF">NQ318_021576</name>
</gene>
<accession>A0AAV8YKQ7</accession>
<dbReference type="AlphaFoldDB" id="A0AAV8YKQ7"/>
<evidence type="ECO:0000313" key="2">
    <source>
        <dbReference type="Proteomes" id="UP001162162"/>
    </source>
</evidence>
<name>A0AAV8YKQ7_9CUCU</name>
<organism evidence="1 2">
    <name type="scientific">Aromia moschata</name>
    <dbReference type="NCBI Taxonomy" id="1265417"/>
    <lineage>
        <taxon>Eukaryota</taxon>
        <taxon>Metazoa</taxon>
        <taxon>Ecdysozoa</taxon>
        <taxon>Arthropoda</taxon>
        <taxon>Hexapoda</taxon>
        <taxon>Insecta</taxon>
        <taxon>Pterygota</taxon>
        <taxon>Neoptera</taxon>
        <taxon>Endopterygota</taxon>
        <taxon>Coleoptera</taxon>
        <taxon>Polyphaga</taxon>
        <taxon>Cucujiformia</taxon>
        <taxon>Chrysomeloidea</taxon>
        <taxon>Cerambycidae</taxon>
        <taxon>Cerambycinae</taxon>
        <taxon>Callichromatini</taxon>
        <taxon>Aromia</taxon>
    </lineage>
</organism>
<dbReference type="EMBL" id="JAPWTK010000089">
    <property type="protein sequence ID" value="KAJ8951132.1"/>
    <property type="molecule type" value="Genomic_DNA"/>
</dbReference>
<dbReference type="Proteomes" id="UP001162162">
    <property type="component" value="Unassembled WGS sequence"/>
</dbReference>
<sequence length="89" mass="9704">MESDSDDDEVLSKLSDEYDEEGSYMIDLESGLVDIEDLKKNTSDTLGFEPLINQKSSENERVTVYSPSSGDYSGAVVDTAGGKVRLLCT</sequence>
<keyword evidence="2" id="KW-1185">Reference proteome</keyword>
<proteinExistence type="predicted"/>
<reference evidence="1" key="1">
    <citation type="journal article" date="2023" name="Insect Mol. Biol.">
        <title>Genome sequencing provides insights into the evolution of gene families encoding plant cell wall-degrading enzymes in longhorned beetles.</title>
        <authorList>
            <person name="Shin N.R."/>
            <person name="Okamura Y."/>
            <person name="Kirsch R."/>
            <person name="Pauchet Y."/>
        </authorList>
    </citation>
    <scope>NUCLEOTIDE SEQUENCE</scope>
    <source>
        <strain evidence="1">AMC_N1</strain>
    </source>
</reference>
<evidence type="ECO:0000313" key="1">
    <source>
        <dbReference type="EMBL" id="KAJ8951132.1"/>
    </source>
</evidence>
<protein>
    <submittedName>
        <fullName evidence="1">Uncharacterized protein</fullName>
    </submittedName>
</protein>